<feature type="domain" description="PhoU" evidence="7">
    <location>
        <begin position="29"/>
        <end position="115"/>
    </location>
</feature>
<evidence type="ECO:0000256" key="5">
    <source>
        <dbReference type="ARBA" id="ARBA00022490"/>
    </source>
</evidence>
<dbReference type="GO" id="GO:0006817">
    <property type="term" value="P:phosphate ion transport"/>
    <property type="evidence" value="ECO:0007669"/>
    <property type="project" value="UniProtKB-KW"/>
</dbReference>
<dbReference type="InterPro" id="IPR026022">
    <property type="entry name" value="PhoU_dom"/>
</dbReference>
<evidence type="ECO:0000259" key="7">
    <source>
        <dbReference type="Pfam" id="PF01895"/>
    </source>
</evidence>
<comment type="subunit">
    <text evidence="3">Homodimer.</text>
</comment>
<dbReference type="PIRSF" id="PIRSF003107">
    <property type="entry name" value="PhoU"/>
    <property type="match status" value="1"/>
</dbReference>
<evidence type="ECO:0000256" key="4">
    <source>
        <dbReference type="ARBA" id="ARBA00022448"/>
    </source>
</evidence>
<dbReference type="Pfam" id="PF01895">
    <property type="entry name" value="PhoU"/>
    <property type="match status" value="2"/>
</dbReference>
<evidence type="ECO:0000313" key="8">
    <source>
        <dbReference type="EMBL" id="CAB5039269.1"/>
    </source>
</evidence>
<dbReference type="Gene3D" id="1.20.58.220">
    <property type="entry name" value="Phosphate transport system protein phou homolog 2, domain 2"/>
    <property type="match status" value="1"/>
</dbReference>
<protein>
    <submittedName>
        <fullName evidence="8">Unannotated protein</fullName>
    </submittedName>
</protein>
<dbReference type="InterPro" id="IPR038078">
    <property type="entry name" value="PhoU-like_sf"/>
</dbReference>
<accession>A0A6J7SDS2</accession>
<dbReference type="FunFam" id="1.20.58.220:FF:000004">
    <property type="entry name" value="Phosphate-specific transport system accessory protein PhoU"/>
    <property type="match status" value="1"/>
</dbReference>
<dbReference type="GO" id="GO:0005737">
    <property type="term" value="C:cytoplasm"/>
    <property type="evidence" value="ECO:0007669"/>
    <property type="project" value="UniProtKB-SubCell"/>
</dbReference>
<evidence type="ECO:0000256" key="3">
    <source>
        <dbReference type="ARBA" id="ARBA00011738"/>
    </source>
</evidence>
<sequence length="231" mass="25609">MGTYAPRRRGFRLPMAYADDLEAVNARLMEVADLAGSAMFMATQSLLNADNDLAQGVIAQDERIDILAAEIEERCVELISIHHPTDRELRILIGSLRIAASLERMGDLASHVAKQARMRFPNPVVPQELRSTFEEMGALAQAIVTKTAEVIATKDLTLATDIAGHDEDVDRLHLELFRVVLSPTWQHGVESAIDITLLSRYYERYADHAVSVTRRLITIVTGDPYVGVSLT</sequence>
<comment type="subcellular location">
    <subcellularLocation>
        <location evidence="1">Cytoplasm</location>
    </subcellularLocation>
</comment>
<dbReference type="EMBL" id="CAFBPZ010000059">
    <property type="protein sequence ID" value="CAB5039269.1"/>
    <property type="molecule type" value="Genomic_DNA"/>
</dbReference>
<dbReference type="GO" id="GO:0030643">
    <property type="term" value="P:intracellular phosphate ion homeostasis"/>
    <property type="evidence" value="ECO:0007669"/>
    <property type="project" value="InterPro"/>
</dbReference>
<dbReference type="InterPro" id="IPR028366">
    <property type="entry name" value="PhoU"/>
</dbReference>
<reference evidence="8" key="1">
    <citation type="submission" date="2020-05" db="EMBL/GenBank/DDBJ databases">
        <authorList>
            <person name="Chiriac C."/>
            <person name="Salcher M."/>
            <person name="Ghai R."/>
            <person name="Kavagutti S V."/>
        </authorList>
    </citation>
    <scope>NUCLEOTIDE SEQUENCE</scope>
</reference>
<gene>
    <name evidence="8" type="ORF">UFOPK4237_00962</name>
</gene>
<dbReference type="PANTHER" id="PTHR42930">
    <property type="entry name" value="PHOSPHATE-SPECIFIC TRANSPORT SYSTEM ACCESSORY PROTEIN PHOU"/>
    <property type="match status" value="1"/>
</dbReference>
<feature type="domain" description="PhoU" evidence="7">
    <location>
        <begin position="134"/>
        <end position="214"/>
    </location>
</feature>
<name>A0A6J7SDS2_9ZZZZ</name>
<evidence type="ECO:0000256" key="2">
    <source>
        <dbReference type="ARBA" id="ARBA00008107"/>
    </source>
</evidence>
<keyword evidence="6" id="KW-0592">Phosphate transport</keyword>
<organism evidence="8">
    <name type="scientific">freshwater metagenome</name>
    <dbReference type="NCBI Taxonomy" id="449393"/>
    <lineage>
        <taxon>unclassified sequences</taxon>
        <taxon>metagenomes</taxon>
        <taxon>ecological metagenomes</taxon>
    </lineage>
</organism>
<keyword evidence="4" id="KW-0813">Transport</keyword>
<dbReference type="GO" id="GO:0045936">
    <property type="term" value="P:negative regulation of phosphate metabolic process"/>
    <property type="evidence" value="ECO:0007669"/>
    <property type="project" value="InterPro"/>
</dbReference>
<dbReference type="AlphaFoldDB" id="A0A6J7SDS2"/>
<comment type="similarity">
    <text evidence="2">Belongs to the PhoU family.</text>
</comment>
<dbReference type="SUPFAM" id="SSF109755">
    <property type="entry name" value="PhoU-like"/>
    <property type="match status" value="1"/>
</dbReference>
<evidence type="ECO:0000256" key="6">
    <source>
        <dbReference type="ARBA" id="ARBA00022592"/>
    </source>
</evidence>
<dbReference type="PANTHER" id="PTHR42930:SF3">
    <property type="entry name" value="PHOSPHATE-SPECIFIC TRANSPORT SYSTEM ACCESSORY PROTEIN PHOU"/>
    <property type="match status" value="1"/>
</dbReference>
<keyword evidence="5" id="KW-0963">Cytoplasm</keyword>
<dbReference type="NCBIfam" id="TIGR02135">
    <property type="entry name" value="phoU_full"/>
    <property type="match status" value="1"/>
</dbReference>
<evidence type="ECO:0000256" key="1">
    <source>
        <dbReference type="ARBA" id="ARBA00004496"/>
    </source>
</evidence>
<proteinExistence type="inferred from homology"/>